<keyword evidence="3" id="KW-1185">Reference proteome</keyword>
<dbReference type="Proteomes" id="UP001637994">
    <property type="component" value="Unassembled WGS sequence"/>
</dbReference>
<organism evidence="2 3">
    <name type="scientific">Anaerococcus kampingae</name>
    <dbReference type="NCBI Taxonomy" id="3115614"/>
    <lineage>
        <taxon>Bacteria</taxon>
        <taxon>Bacillati</taxon>
        <taxon>Bacillota</taxon>
        <taxon>Tissierellia</taxon>
        <taxon>Tissierellales</taxon>
        <taxon>Peptoniphilaceae</taxon>
        <taxon>Anaerococcus</taxon>
    </lineage>
</organism>
<gene>
    <name evidence="2" type="ORF">ACCQ42_09620</name>
</gene>
<dbReference type="PANTHER" id="PTHR43649:SF33">
    <property type="entry name" value="POLYGALACTURONAN_RHAMNOGALACTURONAN-BINDING PROTEIN YTCQ"/>
    <property type="match status" value="1"/>
</dbReference>
<dbReference type="InterPro" id="IPR050490">
    <property type="entry name" value="Bact_solute-bd_prot1"/>
</dbReference>
<dbReference type="RefSeq" id="WP_106461391.1">
    <property type="nucleotide sequence ID" value="NZ_JBGMEF010000045.1"/>
</dbReference>
<dbReference type="PANTHER" id="PTHR43649">
    <property type="entry name" value="ARABINOSE-BINDING PROTEIN-RELATED"/>
    <property type="match status" value="1"/>
</dbReference>
<protein>
    <submittedName>
        <fullName evidence="2">Extracellular solute-binding protein</fullName>
    </submittedName>
</protein>
<dbReference type="SUPFAM" id="SSF53850">
    <property type="entry name" value="Periplasmic binding protein-like II"/>
    <property type="match status" value="1"/>
</dbReference>
<dbReference type="EMBL" id="JBGMEF010000045">
    <property type="protein sequence ID" value="MFO3668010.1"/>
    <property type="molecule type" value="Genomic_DNA"/>
</dbReference>
<comment type="caution">
    <text evidence="2">The sequence shown here is derived from an EMBL/GenBank/DDBJ whole genome shotgun (WGS) entry which is preliminary data.</text>
</comment>
<name>A0ABW9MKC6_9FIRM</name>
<sequence>MNIKKCIIALTIPALLVGCGSKESKTTSSEDYGLTDVSLPLKDKVSLKGITSSSPLAPEDPNEKLIYKRLEEDTNVHIDWTNYNSDFAEKRNLDIAAGDLPDFIWNSEASDADLMTWADSGVIVPVDELVEKYMPNLKEIYDKYPEYKAMMVAPDGKMYSFPWIEELGNDKESIHTVNDIPWINVEWLKKLGLEMPKNPQELKEALIAFRDKDPNGNGEKDEIPFSFIDADGNEDFKFIMAAFGGDGDNDQHLVVGNDGKLNFTADDDEYRAGIEYMNDLYNEGLIDPEAFEHDWNTYIAKGKDMRYGMYFTWDKGNVSGMNDSYDAMDVMEGPDGVKRVTRTNNMGFSRDRLVITSANKNLELTAKWIDKMYEPLQSVQNNWGTYGDEDQQNIFEMSKNDAGEPMLKHLPLNGTAPGELRQKTEVGGPLAILDEYYDKYTTMPDDAKWRLDILKEKYTPYAEKDEIYPKLFASKEDLERLAQIEADLKPYIQRSRAEFIQNGITDESWNAYKEELKRLGLEEWLEIKQRNFDDYKKK</sequence>
<dbReference type="Gene3D" id="3.40.190.10">
    <property type="entry name" value="Periplasmic binding protein-like II"/>
    <property type="match status" value="2"/>
</dbReference>
<evidence type="ECO:0000256" key="1">
    <source>
        <dbReference type="ARBA" id="ARBA00022729"/>
    </source>
</evidence>
<proteinExistence type="predicted"/>
<reference evidence="2 3" key="1">
    <citation type="journal article" date="2025" name="Anaerobe">
        <title>Description of Anaerococcus kampingiae sp. nov., Anaerococcus groningensis sp. nov., Anaerococcus martiniensis sp. nov., and Anaerococcus cruorum sp. nov., isolated from human clinical specimens.</title>
        <authorList>
            <person name="Boiten K.E."/>
            <person name="Meijer J."/>
            <person name="van Wezel E.M."/>
            <person name="Veloo A.C.M."/>
        </authorList>
    </citation>
    <scope>NUCLEOTIDE SEQUENCE [LARGE SCALE GENOMIC DNA]</scope>
    <source>
        <strain evidence="2 3">ENR0874</strain>
    </source>
</reference>
<accession>A0ABW9MKC6</accession>
<evidence type="ECO:0000313" key="2">
    <source>
        <dbReference type="EMBL" id="MFO3668010.1"/>
    </source>
</evidence>
<evidence type="ECO:0000313" key="3">
    <source>
        <dbReference type="Proteomes" id="UP001637994"/>
    </source>
</evidence>
<dbReference type="PROSITE" id="PS51257">
    <property type="entry name" value="PROKAR_LIPOPROTEIN"/>
    <property type="match status" value="1"/>
</dbReference>
<keyword evidence="1" id="KW-0732">Signal</keyword>